<dbReference type="RefSeq" id="WP_133429202.1">
    <property type="nucleotide sequence ID" value="NZ_BMCC01000001.1"/>
</dbReference>
<name>A0A4R6BMP3_9STAP</name>
<keyword evidence="7 10" id="KW-0067">ATP-binding</keyword>
<keyword evidence="15" id="KW-1185">Reference proteome</keyword>
<keyword evidence="5 10" id="KW-0819">tRNA processing</keyword>
<evidence type="ECO:0000256" key="8">
    <source>
        <dbReference type="ARBA" id="ARBA00022842"/>
    </source>
</evidence>
<evidence type="ECO:0000256" key="13">
    <source>
        <dbReference type="RuleBase" id="RU003785"/>
    </source>
</evidence>
<dbReference type="GO" id="GO:0052381">
    <property type="term" value="F:tRNA dimethylallyltransferase activity"/>
    <property type="evidence" value="ECO:0007669"/>
    <property type="project" value="UniProtKB-UniRule"/>
</dbReference>
<keyword evidence="4 10" id="KW-0808">Transferase</keyword>
<dbReference type="NCBIfam" id="TIGR00174">
    <property type="entry name" value="miaA"/>
    <property type="match status" value="1"/>
</dbReference>
<dbReference type="Pfam" id="PF01715">
    <property type="entry name" value="IPPT"/>
    <property type="match status" value="1"/>
</dbReference>
<reference evidence="14 15" key="1">
    <citation type="submission" date="2019-01" db="EMBL/GenBank/DDBJ databases">
        <title>Draft genome sequences of the type strains of six Macrococcus species.</title>
        <authorList>
            <person name="Mazhar S."/>
            <person name="Altermann E."/>
            <person name="Hill C."/>
            <person name="Mcauliffe O."/>
        </authorList>
    </citation>
    <scope>NUCLEOTIDE SEQUENCE [LARGE SCALE GENOMIC DNA]</scope>
    <source>
        <strain evidence="14 15">CCM4809</strain>
    </source>
</reference>
<dbReference type="EMBL" id="SCWE01000001">
    <property type="protein sequence ID" value="TDM03114.1"/>
    <property type="molecule type" value="Genomic_DNA"/>
</dbReference>
<dbReference type="GO" id="GO:0006400">
    <property type="term" value="P:tRNA modification"/>
    <property type="evidence" value="ECO:0007669"/>
    <property type="project" value="TreeGrafter"/>
</dbReference>
<evidence type="ECO:0000256" key="5">
    <source>
        <dbReference type="ARBA" id="ARBA00022694"/>
    </source>
</evidence>
<comment type="subunit">
    <text evidence="10">Monomer.</text>
</comment>
<evidence type="ECO:0000256" key="6">
    <source>
        <dbReference type="ARBA" id="ARBA00022741"/>
    </source>
</evidence>
<comment type="caution">
    <text evidence="14">The sequence shown here is derived from an EMBL/GenBank/DDBJ whole genome shotgun (WGS) entry which is preliminary data.</text>
</comment>
<evidence type="ECO:0000313" key="14">
    <source>
        <dbReference type="EMBL" id="TDM03114.1"/>
    </source>
</evidence>
<feature type="binding site" evidence="10">
    <location>
        <begin position="13"/>
        <end position="18"/>
    </location>
    <ligand>
        <name>substrate</name>
    </ligand>
</feature>
<dbReference type="OrthoDB" id="9776390at2"/>
<dbReference type="PANTHER" id="PTHR11088">
    <property type="entry name" value="TRNA DIMETHYLALLYLTRANSFERASE"/>
    <property type="match status" value="1"/>
</dbReference>
<keyword evidence="8 10" id="KW-0460">Magnesium</keyword>
<dbReference type="InterPro" id="IPR039657">
    <property type="entry name" value="Dimethylallyltransferase"/>
</dbReference>
<keyword evidence="6 10" id="KW-0547">Nucleotide-binding</keyword>
<evidence type="ECO:0000256" key="4">
    <source>
        <dbReference type="ARBA" id="ARBA00022679"/>
    </source>
</evidence>
<comment type="caution">
    <text evidence="10">Lacks conserved residue(s) required for the propagation of feature annotation.</text>
</comment>
<evidence type="ECO:0000256" key="10">
    <source>
        <dbReference type="HAMAP-Rule" id="MF_00185"/>
    </source>
</evidence>
<dbReference type="InterPro" id="IPR018022">
    <property type="entry name" value="IPT"/>
</dbReference>
<evidence type="ECO:0000256" key="11">
    <source>
        <dbReference type="RuleBase" id="RU003783"/>
    </source>
</evidence>
<organism evidence="14 15">
    <name type="scientific">Macrococcus hajekii</name>
    <dbReference type="NCBI Taxonomy" id="198482"/>
    <lineage>
        <taxon>Bacteria</taxon>
        <taxon>Bacillati</taxon>
        <taxon>Bacillota</taxon>
        <taxon>Bacilli</taxon>
        <taxon>Bacillales</taxon>
        <taxon>Staphylococcaceae</taxon>
        <taxon>Macrococcus</taxon>
    </lineage>
</organism>
<comment type="similarity">
    <text evidence="3 10 13">Belongs to the IPP transferase family.</text>
</comment>
<dbReference type="SUPFAM" id="SSF52540">
    <property type="entry name" value="P-loop containing nucleoside triphosphate hydrolases"/>
    <property type="match status" value="2"/>
</dbReference>
<dbReference type="Gene3D" id="3.40.50.300">
    <property type="entry name" value="P-loop containing nucleotide triphosphate hydrolases"/>
    <property type="match status" value="1"/>
</dbReference>
<dbReference type="HAMAP" id="MF_00185">
    <property type="entry name" value="IPP_trans"/>
    <property type="match status" value="1"/>
</dbReference>
<protein>
    <recommendedName>
        <fullName evidence="10">tRNA dimethylallyltransferase</fullName>
        <ecNumber evidence="10">2.5.1.75</ecNumber>
    </recommendedName>
    <alternativeName>
        <fullName evidence="10">Dimethylallyl diphosphate:tRNA dimethylallyltransferase</fullName>
        <shortName evidence="10">DMAPP:tRNA dimethylallyltransferase</shortName>
        <shortName evidence="10">DMATase</shortName>
    </alternativeName>
    <alternativeName>
        <fullName evidence="10">Isopentenyl-diphosphate:tRNA isopentenyltransferase</fullName>
        <shortName evidence="10">IPP transferase</shortName>
        <shortName evidence="10">IPPT</shortName>
        <shortName evidence="10">IPTase</shortName>
    </alternativeName>
</protein>
<gene>
    <name evidence="10 14" type="primary">miaA</name>
    <name evidence="14" type="ORF">ERX37_03245</name>
</gene>
<dbReference type="EC" id="2.5.1.75" evidence="10"/>
<feature type="binding site" evidence="10">
    <location>
        <begin position="11"/>
        <end position="18"/>
    </location>
    <ligand>
        <name>ATP</name>
        <dbReference type="ChEBI" id="CHEBI:30616"/>
    </ligand>
</feature>
<dbReference type="Proteomes" id="UP000295328">
    <property type="component" value="Unassembled WGS sequence"/>
</dbReference>
<evidence type="ECO:0000256" key="2">
    <source>
        <dbReference type="ARBA" id="ARBA00003213"/>
    </source>
</evidence>
<comment type="cofactor">
    <cofactor evidence="1 10">
        <name>Mg(2+)</name>
        <dbReference type="ChEBI" id="CHEBI:18420"/>
    </cofactor>
</comment>
<dbReference type="AlphaFoldDB" id="A0A4R6BMP3"/>
<evidence type="ECO:0000256" key="3">
    <source>
        <dbReference type="ARBA" id="ARBA00005842"/>
    </source>
</evidence>
<comment type="catalytic activity">
    <reaction evidence="9 10 11">
        <text>adenosine(37) in tRNA + dimethylallyl diphosphate = N(6)-dimethylallyladenosine(37) in tRNA + diphosphate</text>
        <dbReference type="Rhea" id="RHEA:26482"/>
        <dbReference type="Rhea" id="RHEA-COMP:10162"/>
        <dbReference type="Rhea" id="RHEA-COMP:10375"/>
        <dbReference type="ChEBI" id="CHEBI:33019"/>
        <dbReference type="ChEBI" id="CHEBI:57623"/>
        <dbReference type="ChEBI" id="CHEBI:74411"/>
        <dbReference type="ChEBI" id="CHEBI:74415"/>
        <dbReference type="EC" id="2.5.1.75"/>
    </reaction>
</comment>
<feature type="region of interest" description="Interaction with substrate tRNA" evidence="10">
    <location>
        <begin position="159"/>
        <end position="163"/>
    </location>
</feature>
<evidence type="ECO:0000256" key="9">
    <source>
        <dbReference type="ARBA" id="ARBA00049563"/>
    </source>
</evidence>
<accession>A0A4R6BMP3</accession>
<dbReference type="PANTHER" id="PTHR11088:SF60">
    <property type="entry name" value="TRNA DIMETHYLALLYLTRANSFERASE"/>
    <property type="match status" value="1"/>
</dbReference>
<dbReference type="Gene3D" id="1.10.20.140">
    <property type="match status" value="1"/>
</dbReference>
<dbReference type="InterPro" id="IPR027417">
    <property type="entry name" value="P-loop_NTPase"/>
</dbReference>
<comment type="function">
    <text evidence="2 10 12">Catalyzes the transfer of a dimethylallyl group onto the adenine at position 37 in tRNAs that read codons beginning with uridine, leading to the formation of N6-(dimethylallyl)adenosine (i(6)A).</text>
</comment>
<feature type="site" description="Interaction with substrate tRNA" evidence="10">
    <location>
        <position position="102"/>
    </location>
</feature>
<evidence type="ECO:0000256" key="12">
    <source>
        <dbReference type="RuleBase" id="RU003784"/>
    </source>
</evidence>
<evidence type="ECO:0000256" key="1">
    <source>
        <dbReference type="ARBA" id="ARBA00001946"/>
    </source>
</evidence>
<evidence type="ECO:0000313" key="15">
    <source>
        <dbReference type="Proteomes" id="UP000295328"/>
    </source>
</evidence>
<sequence length="306" mass="35074">MSSIPLVVIVGPTAVGKTALSIELAKKIDGEIISGDAIQVYKGMDIGSAKITYEEMDGIPHHLIDILNPDESYSAAQFKQMTEKLIIEIHNRGHVPMIVGGTGLYIQSVLFDYGFTDENQDAAKEYEKQFEAMTADERFELLQKVDPSAAQVIHRNNQQRVLRALTYYHLHQTSITNQTRRNQIVDCYDVTLIGLTRERSNLYQRINQRVDKMIEAGLLEEVSKLKAAGYENARSMTAIGYKEIISYLNNELALQEAKEKLKQNSRRFAKRQMTWFHNQMDLYWYDTEQQSTESIIASVLERMNRK</sequence>
<proteinExistence type="inferred from homology"/>
<dbReference type="GO" id="GO:0005524">
    <property type="term" value="F:ATP binding"/>
    <property type="evidence" value="ECO:0007669"/>
    <property type="project" value="UniProtKB-UniRule"/>
</dbReference>
<evidence type="ECO:0000256" key="7">
    <source>
        <dbReference type="ARBA" id="ARBA00022840"/>
    </source>
</evidence>